<gene>
    <name evidence="1" type="ORF">GGP41_001939</name>
</gene>
<evidence type="ECO:0000313" key="1">
    <source>
        <dbReference type="EMBL" id="KAF5853375.1"/>
    </source>
</evidence>
<accession>A0A8H5ZQL2</accession>
<name>A0A8H5ZQL2_COCSA</name>
<proteinExistence type="predicted"/>
<organism evidence="1 2">
    <name type="scientific">Cochliobolus sativus</name>
    <name type="common">Common root rot and spot blotch fungus</name>
    <name type="synonym">Bipolaris sorokiniana</name>
    <dbReference type="NCBI Taxonomy" id="45130"/>
    <lineage>
        <taxon>Eukaryota</taxon>
        <taxon>Fungi</taxon>
        <taxon>Dikarya</taxon>
        <taxon>Ascomycota</taxon>
        <taxon>Pezizomycotina</taxon>
        <taxon>Dothideomycetes</taxon>
        <taxon>Pleosporomycetidae</taxon>
        <taxon>Pleosporales</taxon>
        <taxon>Pleosporineae</taxon>
        <taxon>Pleosporaceae</taxon>
        <taxon>Bipolaris</taxon>
    </lineage>
</organism>
<evidence type="ECO:0000313" key="2">
    <source>
        <dbReference type="Proteomes" id="UP000624244"/>
    </source>
</evidence>
<sequence>MGGRKVVGIGPHFVVKYGRQVDPIEGTMLFLARSTQISVPRNTTYIVMERIKGHSLDLEWSRMDVATKDAVATQLRNTFRDMRKLSSPGGYCGVDNGGLPDGIFWTSDPSKPFAGPFDSETELDEAMVLKYTQHGL</sequence>
<dbReference type="AlphaFoldDB" id="A0A8H5ZQL2"/>
<dbReference type="EMBL" id="WNKQ01000002">
    <property type="protein sequence ID" value="KAF5853375.1"/>
    <property type="molecule type" value="Genomic_DNA"/>
</dbReference>
<reference evidence="1" key="1">
    <citation type="submission" date="2019-11" db="EMBL/GenBank/DDBJ databases">
        <title>Bipolaris sorokiniana Genome sequencing.</title>
        <authorList>
            <person name="Wang H."/>
        </authorList>
    </citation>
    <scope>NUCLEOTIDE SEQUENCE</scope>
</reference>
<protein>
    <submittedName>
        <fullName evidence="1">Uncharacterized protein</fullName>
    </submittedName>
</protein>
<comment type="caution">
    <text evidence="1">The sequence shown here is derived from an EMBL/GenBank/DDBJ whole genome shotgun (WGS) entry which is preliminary data.</text>
</comment>
<dbReference type="Proteomes" id="UP000624244">
    <property type="component" value="Unassembled WGS sequence"/>
</dbReference>